<dbReference type="Pfam" id="PF13489">
    <property type="entry name" value="Methyltransf_23"/>
    <property type="match status" value="1"/>
</dbReference>
<comment type="subcellular location">
    <subcellularLocation>
        <location evidence="1">Nucleus</location>
    </subcellularLocation>
</comment>
<dbReference type="SUPFAM" id="SSF53335">
    <property type="entry name" value="S-adenosyl-L-methionine-dependent methyltransferases"/>
    <property type="match status" value="1"/>
</dbReference>
<dbReference type="GO" id="GO:0008168">
    <property type="term" value="F:methyltransferase activity"/>
    <property type="evidence" value="ECO:0007669"/>
    <property type="project" value="UniProtKB-KW"/>
</dbReference>
<evidence type="ECO:0000256" key="8">
    <source>
        <dbReference type="ARBA" id="ARBA00038158"/>
    </source>
</evidence>
<evidence type="ECO:0000256" key="9">
    <source>
        <dbReference type="ARBA" id="ARBA00047870"/>
    </source>
</evidence>
<dbReference type="GO" id="GO:0032259">
    <property type="term" value="P:methylation"/>
    <property type="evidence" value="ECO:0007669"/>
    <property type="project" value="UniProtKB-KW"/>
</dbReference>
<dbReference type="InterPro" id="IPR029063">
    <property type="entry name" value="SAM-dependent_MTases_sf"/>
</dbReference>
<dbReference type="RefSeq" id="XP_033601227.1">
    <property type="nucleotide sequence ID" value="XM_033741096.1"/>
</dbReference>
<evidence type="ECO:0000313" key="11">
    <source>
        <dbReference type="Proteomes" id="UP000799437"/>
    </source>
</evidence>
<evidence type="ECO:0000256" key="2">
    <source>
        <dbReference type="ARBA" id="ARBA00022603"/>
    </source>
</evidence>
<protein>
    <submittedName>
        <fullName evidence="10">Methyltransferase LaeA</fullName>
    </submittedName>
</protein>
<keyword evidence="2 10" id="KW-0489">Methyltransferase</keyword>
<dbReference type="GeneID" id="54482150"/>
<keyword evidence="7" id="KW-0539">Nucleus</keyword>
<keyword evidence="11" id="KW-1185">Reference proteome</keyword>
<dbReference type="PANTHER" id="PTHR43591">
    <property type="entry name" value="METHYLTRANSFERASE"/>
    <property type="match status" value="1"/>
</dbReference>
<evidence type="ECO:0000256" key="5">
    <source>
        <dbReference type="ARBA" id="ARBA00023015"/>
    </source>
</evidence>
<dbReference type="OrthoDB" id="2013972at2759"/>
<evidence type="ECO:0000256" key="4">
    <source>
        <dbReference type="ARBA" id="ARBA00022691"/>
    </source>
</evidence>
<keyword evidence="3" id="KW-0808">Transferase</keyword>
<gene>
    <name evidence="10" type="ORF">EJ05DRAFT_363710</name>
</gene>
<dbReference type="EMBL" id="ML996571">
    <property type="protein sequence ID" value="KAF2758776.1"/>
    <property type="molecule type" value="Genomic_DNA"/>
</dbReference>
<keyword evidence="6" id="KW-0804">Transcription</keyword>
<evidence type="ECO:0000256" key="1">
    <source>
        <dbReference type="ARBA" id="ARBA00004123"/>
    </source>
</evidence>
<dbReference type="AlphaFoldDB" id="A0A6A6WAC3"/>
<comment type="similarity">
    <text evidence="8">Belongs to the methyltransferase superfamily. LaeA methyltransferase family.</text>
</comment>
<comment type="catalytic activity">
    <reaction evidence="9">
        <text>L-methionyl-[protein] + S-adenosyl-L-methionine = S-methyl-L-methionyl-[protein] + S-adenosyl-L-homocysteine</text>
        <dbReference type="Rhea" id="RHEA:60560"/>
        <dbReference type="Rhea" id="RHEA-COMP:12313"/>
        <dbReference type="Rhea" id="RHEA-COMP:15592"/>
        <dbReference type="ChEBI" id="CHEBI:16044"/>
        <dbReference type="ChEBI" id="CHEBI:57856"/>
        <dbReference type="ChEBI" id="CHEBI:59789"/>
        <dbReference type="ChEBI" id="CHEBI:142742"/>
    </reaction>
    <physiologicalReaction direction="left-to-right" evidence="9">
        <dbReference type="Rhea" id="RHEA:60561"/>
    </physiologicalReaction>
</comment>
<proteinExistence type="inferred from homology"/>
<evidence type="ECO:0000256" key="6">
    <source>
        <dbReference type="ARBA" id="ARBA00023163"/>
    </source>
</evidence>
<keyword evidence="4" id="KW-0949">S-adenosyl-L-methionine</keyword>
<reference evidence="10" key="1">
    <citation type="journal article" date="2020" name="Stud. Mycol.">
        <title>101 Dothideomycetes genomes: a test case for predicting lifestyles and emergence of pathogens.</title>
        <authorList>
            <person name="Haridas S."/>
            <person name="Albert R."/>
            <person name="Binder M."/>
            <person name="Bloem J."/>
            <person name="Labutti K."/>
            <person name="Salamov A."/>
            <person name="Andreopoulos B."/>
            <person name="Baker S."/>
            <person name="Barry K."/>
            <person name="Bills G."/>
            <person name="Bluhm B."/>
            <person name="Cannon C."/>
            <person name="Castanera R."/>
            <person name="Culley D."/>
            <person name="Daum C."/>
            <person name="Ezra D."/>
            <person name="Gonzalez J."/>
            <person name="Henrissat B."/>
            <person name="Kuo A."/>
            <person name="Liang C."/>
            <person name="Lipzen A."/>
            <person name="Lutzoni F."/>
            <person name="Magnuson J."/>
            <person name="Mondo S."/>
            <person name="Nolan M."/>
            <person name="Ohm R."/>
            <person name="Pangilinan J."/>
            <person name="Park H.-J."/>
            <person name="Ramirez L."/>
            <person name="Alfaro M."/>
            <person name="Sun H."/>
            <person name="Tritt A."/>
            <person name="Yoshinaga Y."/>
            <person name="Zwiers L.-H."/>
            <person name="Turgeon B."/>
            <person name="Goodwin S."/>
            <person name="Spatafora J."/>
            <person name="Crous P."/>
            <person name="Grigoriev I."/>
        </authorList>
    </citation>
    <scope>NUCLEOTIDE SEQUENCE</scope>
    <source>
        <strain evidence="10">CBS 121739</strain>
    </source>
</reference>
<name>A0A6A6WAC3_9PEZI</name>
<sequence>MNPVAAPADYDENGRTYHGYRRGIYMYPCDEIEKERMDMMHQLFDTAFNQVLQSTPALKGRGQNQRILDLGCGTGIWALDIADAYPEAEVIGVDLSNIQPAQIAPNLQFRVPFDYEGALWTLGENSFDLIHLQMACGSVSNWNELYNKIYRHLTPGSGWIEHIEMDLTPRCDDGSLPASSHIRSWYNYLVDATSRASKPIAYNQYTRQSLAAAGFIDISERVIRVPYNRWPTDPRERKIADWHTWTLADETCQGLEALSMAPFTRCLNWRREEFEPFLALVRTEMKTRRIHAYNNIHVWTARKPQS</sequence>
<keyword evidence="5" id="KW-0805">Transcription regulation</keyword>
<evidence type="ECO:0000256" key="7">
    <source>
        <dbReference type="ARBA" id="ARBA00023242"/>
    </source>
</evidence>
<evidence type="ECO:0000256" key="3">
    <source>
        <dbReference type="ARBA" id="ARBA00022679"/>
    </source>
</evidence>
<dbReference type="Gene3D" id="3.40.50.150">
    <property type="entry name" value="Vaccinia Virus protein VP39"/>
    <property type="match status" value="1"/>
</dbReference>
<dbReference type="GO" id="GO:0005634">
    <property type="term" value="C:nucleus"/>
    <property type="evidence" value="ECO:0007669"/>
    <property type="project" value="UniProtKB-SubCell"/>
</dbReference>
<organism evidence="10 11">
    <name type="scientific">Pseudovirgaria hyperparasitica</name>
    <dbReference type="NCBI Taxonomy" id="470096"/>
    <lineage>
        <taxon>Eukaryota</taxon>
        <taxon>Fungi</taxon>
        <taxon>Dikarya</taxon>
        <taxon>Ascomycota</taxon>
        <taxon>Pezizomycotina</taxon>
        <taxon>Dothideomycetes</taxon>
        <taxon>Dothideomycetes incertae sedis</taxon>
        <taxon>Acrospermales</taxon>
        <taxon>Acrospermaceae</taxon>
        <taxon>Pseudovirgaria</taxon>
    </lineage>
</organism>
<accession>A0A6A6WAC3</accession>
<dbReference type="Proteomes" id="UP000799437">
    <property type="component" value="Unassembled WGS sequence"/>
</dbReference>
<evidence type="ECO:0000313" key="10">
    <source>
        <dbReference type="EMBL" id="KAF2758776.1"/>
    </source>
</evidence>
<dbReference type="CDD" id="cd02440">
    <property type="entry name" value="AdoMet_MTases"/>
    <property type="match status" value="1"/>
</dbReference>
<dbReference type="PANTHER" id="PTHR43591:SF30">
    <property type="entry name" value="PROTEIN-METHIONINE METHYLTRANSFERASE LAEA"/>
    <property type="match status" value="1"/>
</dbReference>